<accession>A0A6J7WUQ5</accession>
<evidence type="ECO:0000256" key="3">
    <source>
        <dbReference type="ARBA" id="ARBA00022964"/>
    </source>
</evidence>
<keyword evidence="2" id="KW-0479">Metal-binding</keyword>
<dbReference type="Gene3D" id="2.60.120.620">
    <property type="entry name" value="q2cbj1_9rhob like domain"/>
    <property type="match status" value="1"/>
</dbReference>
<organism evidence="7">
    <name type="scientific">uncultured Caudovirales phage</name>
    <dbReference type="NCBI Taxonomy" id="2100421"/>
    <lineage>
        <taxon>Viruses</taxon>
        <taxon>Duplodnaviria</taxon>
        <taxon>Heunggongvirae</taxon>
        <taxon>Uroviricota</taxon>
        <taxon>Caudoviricetes</taxon>
        <taxon>Peduoviridae</taxon>
        <taxon>Maltschvirus</taxon>
        <taxon>Maltschvirus maltsch</taxon>
    </lineage>
</organism>
<dbReference type="InterPro" id="IPR005123">
    <property type="entry name" value="Oxoglu/Fe-dep_dioxygenase_dom"/>
</dbReference>
<evidence type="ECO:0000256" key="4">
    <source>
        <dbReference type="ARBA" id="ARBA00023002"/>
    </source>
</evidence>
<dbReference type="InterPro" id="IPR044862">
    <property type="entry name" value="Pro_4_hyd_alph_FE2OG_OXY"/>
</dbReference>
<evidence type="ECO:0000256" key="5">
    <source>
        <dbReference type="ARBA" id="ARBA00023004"/>
    </source>
</evidence>
<evidence type="ECO:0000256" key="1">
    <source>
        <dbReference type="ARBA" id="ARBA00001961"/>
    </source>
</evidence>
<dbReference type="PROSITE" id="PS51471">
    <property type="entry name" value="FE2OG_OXY"/>
    <property type="match status" value="1"/>
</dbReference>
<name>A0A6J7WUQ5_9CAUD</name>
<comment type="cofactor">
    <cofactor evidence="1">
        <name>L-ascorbate</name>
        <dbReference type="ChEBI" id="CHEBI:38290"/>
    </cofactor>
</comment>
<dbReference type="GO" id="GO:0031418">
    <property type="term" value="F:L-ascorbic acid binding"/>
    <property type="evidence" value="ECO:0007669"/>
    <property type="project" value="InterPro"/>
</dbReference>
<dbReference type="SMART" id="SM00702">
    <property type="entry name" value="P4Hc"/>
    <property type="match status" value="1"/>
</dbReference>
<dbReference type="InterPro" id="IPR006620">
    <property type="entry name" value="Pro_4_hyd_alph"/>
</dbReference>
<dbReference type="Pfam" id="PF13640">
    <property type="entry name" value="2OG-FeII_Oxy_3"/>
    <property type="match status" value="1"/>
</dbReference>
<gene>
    <name evidence="7" type="ORF">UFOVP240_5</name>
</gene>
<keyword evidence="4" id="KW-0560">Oxidoreductase</keyword>
<keyword evidence="5" id="KW-0408">Iron</keyword>
<proteinExistence type="predicted"/>
<evidence type="ECO:0000259" key="6">
    <source>
        <dbReference type="PROSITE" id="PS51471"/>
    </source>
</evidence>
<sequence length="190" mass="22384">MDMNLQSYVKIYNNWIDDKNCDLSLEELELDLTSWKQHTYYNPKINQSVSINYDNEFDYSYDIISSTPYIMKRIGEGINRYVEELKFSWMPHLSGYTEVRFNKYSKDTLMSEHVDHIHSIFDGTRKGIPSLSCLALLDDNFTGGEFVMFGNKVIEFKKGDMMIFPSNFLYPHRVEPVTSGIRYSCVSWVW</sequence>
<protein>
    <submittedName>
        <fullName evidence="7">Oxoglutarate/iron-dependent dioxygenase</fullName>
    </submittedName>
</protein>
<reference evidence="7" key="1">
    <citation type="submission" date="2020-05" db="EMBL/GenBank/DDBJ databases">
        <authorList>
            <person name="Chiriac C."/>
            <person name="Salcher M."/>
            <person name="Ghai R."/>
            <person name="Kavagutti S V."/>
        </authorList>
    </citation>
    <scope>NUCLEOTIDE SEQUENCE</scope>
</reference>
<dbReference type="EMBL" id="LR798293">
    <property type="protein sequence ID" value="CAB5220565.1"/>
    <property type="molecule type" value="Genomic_DNA"/>
</dbReference>
<dbReference type="GO" id="GO:0005506">
    <property type="term" value="F:iron ion binding"/>
    <property type="evidence" value="ECO:0007669"/>
    <property type="project" value="InterPro"/>
</dbReference>
<dbReference type="GO" id="GO:0016705">
    <property type="term" value="F:oxidoreductase activity, acting on paired donors, with incorporation or reduction of molecular oxygen"/>
    <property type="evidence" value="ECO:0007669"/>
    <property type="project" value="InterPro"/>
</dbReference>
<dbReference type="GO" id="GO:0051213">
    <property type="term" value="F:dioxygenase activity"/>
    <property type="evidence" value="ECO:0007669"/>
    <property type="project" value="UniProtKB-KW"/>
</dbReference>
<evidence type="ECO:0000313" key="7">
    <source>
        <dbReference type="EMBL" id="CAB5220565.1"/>
    </source>
</evidence>
<keyword evidence="3 7" id="KW-0223">Dioxygenase</keyword>
<evidence type="ECO:0000256" key="2">
    <source>
        <dbReference type="ARBA" id="ARBA00022723"/>
    </source>
</evidence>
<feature type="domain" description="Fe2OG dioxygenase" evidence="6">
    <location>
        <begin position="95"/>
        <end position="190"/>
    </location>
</feature>